<reference evidence="2 3" key="1">
    <citation type="submission" date="2006-02" db="EMBL/GenBank/DDBJ databases">
        <authorList>
            <person name="Amann R."/>
            <person name="Ferriera S."/>
            <person name="Johnson J."/>
            <person name="Kravitz S."/>
            <person name="Halpern A."/>
            <person name="Remington K."/>
            <person name="Beeson K."/>
            <person name="Tran B."/>
            <person name="Rogers Y.-H."/>
            <person name="Friedman R."/>
            <person name="Venter J.C."/>
        </authorList>
    </citation>
    <scope>NUCLEOTIDE SEQUENCE [LARGE SCALE GENOMIC DNA]</scope>
    <source>
        <strain evidence="2 3">DSM 3645</strain>
    </source>
</reference>
<dbReference type="AlphaFoldDB" id="A3ZNR4"/>
<evidence type="ECO:0000256" key="1">
    <source>
        <dbReference type="SAM" id="MobiDB-lite"/>
    </source>
</evidence>
<accession>A3ZNR4</accession>
<feature type="region of interest" description="Disordered" evidence="1">
    <location>
        <begin position="1"/>
        <end position="47"/>
    </location>
</feature>
<dbReference type="HOGENOM" id="CLU_3165197_0_0_0"/>
<sequence length="47" mass="5167">MKTNAERQEDNVGDQQDRDQAMPAHENAAASYSQYPLAALGEAEHHA</sequence>
<organism evidence="2 3">
    <name type="scientific">Blastopirellula marina DSM 3645</name>
    <dbReference type="NCBI Taxonomy" id="314230"/>
    <lineage>
        <taxon>Bacteria</taxon>
        <taxon>Pseudomonadati</taxon>
        <taxon>Planctomycetota</taxon>
        <taxon>Planctomycetia</taxon>
        <taxon>Pirellulales</taxon>
        <taxon>Pirellulaceae</taxon>
        <taxon>Blastopirellula</taxon>
    </lineage>
</organism>
<proteinExistence type="predicted"/>
<evidence type="ECO:0000313" key="2">
    <source>
        <dbReference type="EMBL" id="EAQ81962.1"/>
    </source>
</evidence>
<feature type="compositionally biased region" description="Basic and acidic residues" evidence="1">
    <location>
        <begin position="1"/>
        <end position="20"/>
    </location>
</feature>
<dbReference type="EMBL" id="AANZ01000003">
    <property type="protein sequence ID" value="EAQ81962.1"/>
    <property type="molecule type" value="Genomic_DNA"/>
</dbReference>
<name>A3ZNR4_9BACT</name>
<comment type="caution">
    <text evidence="2">The sequence shown here is derived from an EMBL/GenBank/DDBJ whole genome shotgun (WGS) entry which is preliminary data.</text>
</comment>
<dbReference type="Proteomes" id="UP000004358">
    <property type="component" value="Unassembled WGS sequence"/>
</dbReference>
<gene>
    <name evidence="2" type="ORF">DSM3645_17460</name>
</gene>
<evidence type="ECO:0000313" key="3">
    <source>
        <dbReference type="Proteomes" id="UP000004358"/>
    </source>
</evidence>
<protein>
    <submittedName>
        <fullName evidence="2">Uncharacterized protein</fullName>
    </submittedName>
</protein>